<protein>
    <recommendedName>
        <fullName evidence="1">Tail specific protease domain-containing protein</fullName>
    </recommendedName>
</protein>
<dbReference type="InterPro" id="IPR005151">
    <property type="entry name" value="Tail-specific_protease"/>
</dbReference>
<dbReference type="STRING" id="1379270.GEMMAAP_18885"/>
<dbReference type="Gene3D" id="3.30.750.44">
    <property type="match status" value="1"/>
</dbReference>
<dbReference type="PANTHER" id="PTHR32060:SF22">
    <property type="entry name" value="CARBOXYL-TERMINAL-PROCESSING PEPTIDASE 3, CHLOROPLASTIC"/>
    <property type="match status" value="1"/>
</dbReference>
<dbReference type="InterPro" id="IPR029045">
    <property type="entry name" value="ClpP/crotonase-like_dom_sf"/>
</dbReference>
<dbReference type="RefSeq" id="WP_043581777.1">
    <property type="nucleotide sequence ID" value="NZ_CP011454.1"/>
</dbReference>
<dbReference type="CDD" id="cd06567">
    <property type="entry name" value="Peptidase_S41"/>
    <property type="match status" value="1"/>
</dbReference>
<proteinExistence type="predicted"/>
<accession>A0A143BMP5</accession>
<dbReference type="OrthoDB" id="9758793at2"/>
<dbReference type="SMART" id="SM00245">
    <property type="entry name" value="TSPc"/>
    <property type="match status" value="1"/>
</dbReference>
<reference evidence="2 3" key="2">
    <citation type="journal article" date="2016" name="Environ. Microbiol. Rep.">
        <title>Metagenomic evidence for the presence of phototrophic Gemmatimonadetes bacteria in diverse environments.</title>
        <authorList>
            <person name="Zeng Y."/>
            <person name="Baumbach J."/>
            <person name="Barbosa E.G."/>
            <person name="Azevedo V."/>
            <person name="Zhang C."/>
            <person name="Koblizek M."/>
        </authorList>
    </citation>
    <scope>NUCLEOTIDE SEQUENCE [LARGE SCALE GENOMIC DNA]</scope>
    <source>
        <strain evidence="2 3">AP64</strain>
    </source>
</reference>
<dbReference type="GO" id="GO:0004175">
    <property type="term" value="F:endopeptidase activity"/>
    <property type="evidence" value="ECO:0007669"/>
    <property type="project" value="TreeGrafter"/>
</dbReference>
<dbReference type="Pfam" id="PF03572">
    <property type="entry name" value="Peptidase_S41"/>
    <property type="match status" value="1"/>
</dbReference>
<dbReference type="eggNOG" id="COG0793">
    <property type="taxonomic scope" value="Bacteria"/>
</dbReference>
<evidence type="ECO:0000313" key="3">
    <source>
        <dbReference type="Proteomes" id="UP000076404"/>
    </source>
</evidence>
<feature type="domain" description="Tail specific protease" evidence="1">
    <location>
        <begin position="77"/>
        <end position="313"/>
    </location>
</feature>
<dbReference type="AlphaFoldDB" id="A0A143BMP5"/>
<dbReference type="GO" id="GO:0006508">
    <property type="term" value="P:proteolysis"/>
    <property type="evidence" value="ECO:0007669"/>
    <property type="project" value="InterPro"/>
</dbReference>
<evidence type="ECO:0000313" key="2">
    <source>
        <dbReference type="EMBL" id="AMW06288.1"/>
    </source>
</evidence>
<dbReference type="Proteomes" id="UP000076404">
    <property type="component" value="Chromosome"/>
</dbReference>
<dbReference type="KEGG" id="gph:GEMMAAP_18885"/>
<name>A0A143BMP5_9BACT</name>
<dbReference type="SUPFAM" id="SSF52096">
    <property type="entry name" value="ClpP/crotonase"/>
    <property type="match status" value="1"/>
</dbReference>
<dbReference type="EMBL" id="CP011454">
    <property type="protein sequence ID" value="AMW06288.1"/>
    <property type="molecule type" value="Genomic_DNA"/>
</dbReference>
<dbReference type="PANTHER" id="PTHR32060">
    <property type="entry name" value="TAIL-SPECIFIC PROTEASE"/>
    <property type="match status" value="1"/>
</dbReference>
<organism evidence="2 3">
    <name type="scientific">Gemmatimonas phototrophica</name>
    <dbReference type="NCBI Taxonomy" id="1379270"/>
    <lineage>
        <taxon>Bacteria</taxon>
        <taxon>Pseudomonadati</taxon>
        <taxon>Gemmatimonadota</taxon>
        <taxon>Gemmatimonadia</taxon>
        <taxon>Gemmatimonadales</taxon>
        <taxon>Gemmatimonadaceae</taxon>
        <taxon>Gemmatimonas</taxon>
    </lineage>
</organism>
<sequence length="328" mass="35301">MLATLVPVFAEAQTDSLADIRQAPAAITATLRTHLFDPRVLASPAGLATSRAVDSLARVVTSRREFFTGFNRLWASGPTSHVRLAPATMSAAAMTAFVDTMRVGAQGMALRWDGRIAILEVRTMNGQDTRERISEAFAEIVARGAEGLIIDLRQNDGGAFAVVPLVGHLLSAPVEGGVFLGRLWTDKHDRVPTKVELAAIEAWTGWSLARFWGDIESSGILRIRFAPMAPRFGGPVMVLTSRRSASATEMAVDAMLAADRVTVLGERTAGAMLSQRVFDVLPGSQLWVPIADYHSTRMGRIEGVGIAPTKAMPAAMALDSALARLRRR</sequence>
<reference evidence="2 3" key="1">
    <citation type="journal article" date="2014" name="Proc. Natl. Acad. Sci. U.S.A.">
        <title>Functional type 2 photosynthetic reaction centers found in the rare bacterial phylum Gemmatimonadetes.</title>
        <authorList>
            <person name="Zeng Y."/>
            <person name="Feng F."/>
            <person name="Medova H."/>
            <person name="Dean J."/>
            <person name="Koblizek M."/>
        </authorList>
    </citation>
    <scope>NUCLEOTIDE SEQUENCE [LARGE SCALE GENOMIC DNA]</scope>
    <source>
        <strain evidence="2 3">AP64</strain>
    </source>
</reference>
<gene>
    <name evidence="2" type="ORF">GEMMAAP_18885</name>
</gene>
<dbReference type="GO" id="GO:0008236">
    <property type="term" value="F:serine-type peptidase activity"/>
    <property type="evidence" value="ECO:0007669"/>
    <property type="project" value="InterPro"/>
</dbReference>
<dbReference type="Gene3D" id="3.90.226.10">
    <property type="entry name" value="2-enoyl-CoA Hydratase, Chain A, domain 1"/>
    <property type="match status" value="2"/>
</dbReference>
<keyword evidence="3" id="KW-1185">Reference proteome</keyword>
<evidence type="ECO:0000259" key="1">
    <source>
        <dbReference type="SMART" id="SM00245"/>
    </source>
</evidence>